<proteinExistence type="predicted"/>
<protein>
    <submittedName>
        <fullName evidence="1">Uncharacterized protein</fullName>
    </submittedName>
</protein>
<evidence type="ECO:0000313" key="2">
    <source>
        <dbReference type="Proteomes" id="UP001151760"/>
    </source>
</evidence>
<dbReference type="Proteomes" id="UP001151760">
    <property type="component" value="Unassembled WGS sequence"/>
</dbReference>
<reference evidence="1" key="2">
    <citation type="submission" date="2022-01" db="EMBL/GenBank/DDBJ databases">
        <authorList>
            <person name="Yamashiro T."/>
            <person name="Shiraishi A."/>
            <person name="Satake H."/>
            <person name="Nakayama K."/>
        </authorList>
    </citation>
    <scope>NUCLEOTIDE SEQUENCE</scope>
</reference>
<gene>
    <name evidence="1" type="ORF">Tco_0859793</name>
</gene>
<comment type="caution">
    <text evidence="1">The sequence shown here is derived from an EMBL/GenBank/DDBJ whole genome shotgun (WGS) entry which is preliminary data.</text>
</comment>
<dbReference type="EMBL" id="BQNB010013174">
    <property type="protein sequence ID" value="GJT12751.1"/>
    <property type="molecule type" value="Genomic_DNA"/>
</dbReference>
<reference evidence="1" key="1">
    <citation type="journal article" date="2022" name="Int. J. Mol. Sci.">
        <title>Draft Genome of Tanacetum Coccineum: Genomic Comparison of Closely Related Tanacetum-Family Plants.</title>
        <authorList>
            <person name="Yamashiro T."/>
            <person name="Shiraishi A."/>
            <person name="Nakayama K."/>
            <person name="Satake H."/>
        </authorList>
    </citation>
    <scope>NUCLEOTIDE SEQUENCE</scope>
</reference>
<accession>A0ABQ5BGL8</accession>
<name>A0ABQ5BGL8_9ASTR</name>
<evidence type="ECO:0000313" key="1">
    <source>
        <dbReference type="EMBL" id="GJT12751.1"/>
    </source>
</evidence>
<sequence length="72" mass="8070">MDGLDFCPLDQTRLICTYGWYVDAKDRTNGTNDEQYLLPRNEQGAVVNAAFRSEDDEATTACKSLFQNKTGS</sequence>
<organism evidence="1 2">
    <name type="scientific">Tanacetum coccineum</name>
    <dbReference type="NCBI Taxonomy" id="301880"/>
    <lineage>
        <taxon>Eukaryota</taxon>
        <taxon>Viridiplantae</taxon>
        <taxon>Streptophyta</taxon>
        <taxon>Embryophyta</taxon>
        <taxon>Tracheophyta</taxon>
        <taxon>Spermatophyta</taxon>
        <taxon>Magnoliopsida</taxon>
        <taxon>eudicotyledons</taxon>
        <taxon>Gunneridae</taxon>
        <taxon>Pentapetalae</taxon>
        <taxon>asterids</taxon>
        <taxon>campanulids</taxon>
        <taxon>Asterales</taxon>
        <taxon>Asteraceae</taxon>
        <taxon>Asteroideae</taxon>
        <taxon>Anthemideae</taxon>
        <taxon>Anthemidinae</taxon>
        <taxon>Tanacetum</taxon>
    </lineage>
</organism>
<keyword evidence="2" id="KW-1185">Reference proteome</keyword>